<name>A0AAD9KVK8_RIDPI</name>
<evidence type="ECO:0000256" key="1">
    <source>
        <dbReference type="SAM" id="Phobius"/>
    </source>
</evidence>
<keyword evidence="1" id="KW-0472">Membrane</keyword>
<reference evidence="2" key="1">
    <citation type="journal article" date="2023" name="Mol. Biol. Evol.">
        <title>Third-Generation Sequencing Reveals the Adaptive Role of the Epigenome in Three Deep-Sea Polychaetes.</title>
        <authorList>
            <person name="Perez M."/>
            <person name="Aroh O."/>
            <person name="Sun Y."/>
            <person name="Lan Y."/>
            <person name="Juniper S.K."/>
            <person name="Young C.R."/>
            <person name="Angers B."/>
            <person name="Qian P.Y."/>
        </authorList>
    </citation>
    <scope>NUCLEOTIDE SEQUENCE</scope>
    <source>
        <strain evidence="2">R07B-5</strain>
    </source>
</reference>
<accession>A0AAD9KVK8</accession>
<keyword evidence="3" id="KW-1185">Reference proteome</keyword>
<keyword evidence="1" id="KW-0812">Transmembrane</keyword>
<proteinExistence type="predicted"/>
<feature type="transmembrane region" description="Helical" evidence="1">
    <location>
        <begin position="80"/>
        <end position="105"/>
    </location>
</feature>
<dbReference type="Proteomes" id="UP001209878">
    <property type="component" value="Unassembled WGS sequence"/>
</dbReference>
<gene>
    <name evidence="2" type="ORF">NP493_551g01024</name>
</gene>
<dbReference type="EMBL" id="JAODUO010000551">
    <property type="protein sequence ID" value="KAK2178246.1"/>
    <property type="molecule type" value="Genomic_DNA"/>
</dbReference>
<evidence type="ECO:0000313" key="2">
    <source>
        <dbReference type="EMBL" id="KAK2178246.1"/>
    </source>
</evidence>
<organism evidence="2 3">
    <name type="scientific">Ridgeia piscesae</name>
    <name type="common">Tubeworm</name>
    <dbReference type="NCBI Taxonomy" id="27915"/>
    <lineage>
        <taxon>Eukaryota</taxon>
        <taxon>Metazoa</taxon>
        <taxon>Spiralia</taxon>
        <taxon>Lophotrochozoa</taxon>
        <taxon>Annelida</taxon>
        <taxon>Polychaeta</taxon>
        <taxon>Sedentaria</taxon>
        <taxon>Canalipalpata</taxon>
        <taxon>Sabellida</taxon>
        <taxon>Siboglinidae</taxon>
        <taxon>Ridgeia</taxon>
    </lineage>
</organism>
<protein>
    <submittedName>
        <fullName evidence="2">Uncharacterized protein</fullName>
    </submittedName>
</protein>
<evidence type="ECO:0000313" key="3">
    <source>
        <dbReference type="Proteomes" id="UP001209878"/>
    </source>
</evidence>
<dbReference type="AlphaFoldDB" id="A0AAD9KVK8"/>
<comment type="caution">
    <text evidence="2">The sequence shown here is derived from an EMBL/GenBank/DDBJ whole genome shotgun (WGS) entry which is preliminary data.</text>
</comment>
<sequence length="111" mass="12640">MPLMNVCLNSLRLIVPTYDPLCNITFSKFTALAHCNTMIQLRYDCPTLHKRSTNNHWTVYVACVCLGVCARTRMRARACVFVRAYVLACVLRTFVCAFVCARVSVFVQLQI</sequence>
<keyword evidence="1" id="KW-1133">Transmembrane helix</keyword>